<dbReference type="Proteomes" id="UP001366085">
    <property type="component" value="Unassembled WGS sequence"/>
</dbReference>
<evidence type="ECO:0000313" key="8">
    <source>
        <dbReference type="Proteomes" id="UP001366085"/>
    </source>
</evidence>
<dbReference type="InterPro" id="IPR001647">
    <property type="entry name" value="HTH_TetR"/>
</dbReference>
<evidence type="ECO:0000256" key="4">
    <source>
        <dbReference type="ARBA" id="ARBA00023163"/>
    </source>
</evidence>
<gene>
    <name evidence="7" type="ORF">WDU93_02820</name>
</gene>
<comment type="caution">
    <text evidence="7">The sequence shown here is derived from an EMBL/GenBank/DDBJ whole genome shotgun (WGS) entry which is preliminary data.</text>
</comment>
<evidence type="ECO:0000256" key="1">
    <source>
        <dbReference type="ARBA" id="ARBA00022491"/>
    </source>
</evidence>
<keyword evidence="1" id="KW-0678">Repressor</keyword>
<dbReference type="InterPro" id="IPR009057">
    <property type="entry name" value="Homeodomain-like_sf"/>
</dbReference>
<dbReference type="PANTHER" id="PTHR30055:SF234">
    <property type="entry name" value="HTH-TYPE TRANSCRIPTIONAL REGULATOR BETI"/>
    <property type="match status" value="1"/>
</dbReference>
<reference evidence="7 8" key="1">
    <citation type="submission" date="2024-02" db="EMBL/GenBank/DDBJ databases">
        <authorList>
            <person name="Saticioglu I.B."/>
        </authorList>
    </citation>
    <scope>NUCLEOTIDE SEQUENCE [LARGE SCALE GENOMIC DNA]</scope>
    <source>
        <strain evidence="7 8">Mu-43</strain>
    </source>
</reference>
<dbReference type="SUPFAM" id="SSF48498">
    <property type="entry name" value="Tetracyclin repressor-like, C-terminal domain"/>
    <property type="match status" value="1"/>
</dbReference>
<evidence type="ECO:0000256" key="3">
    <source>
        <dbReference type="ARBA" id="ARBA00023125"/>
    </source>
</evidence>
<feature type="DNA-binding region" description="H-T-H motif" evidence="5">
    <location>
        <begin position="27"/>
        <end position="46"/>
    </location>
</feature>
<feature type="domain" description="HTH tetR-type" evidence="6">
    <location>
        <begin position="4"/>
        <end position="64"/>
    </location>
</feature>
<dbReference type="Pfam" id="PF13977">
    <property type="entry name" value="TetR_C_6"/>
    <property type="match status" value="1"/>
</dbReference>
<keyword evidence="2" id="KW-0805">Transcription regulation</keyword>
<keyword evidence="8" id="KW-1185">Reference proteome</keyword>
<proteinExistence type="predicted"/>
<evidence type="ECO:0000259" key="6">
    <source>
        <dbReference type="PROSITE" id="PS50977"/>
    </source>
</evidence>
<evidence type="ECO:0000256" key="5">
    <source>
        <dbReference type="PROSITE-ProRule" id="PRU00335"/>
    </source>
</evidence>
<dbReference type="Gene3D" id="1.10.357.10">
    <property type="entry name" value="Tetracycline Repressor, domain 2"/>
    <property type="match status" value="1"/>
</dbReference>
<dbReference type="PROSITE" id="PS50977">
    <property type="entry name" value="HTH_TETR_2"/>
    <property type="match status" value="1"/>
</dbReference>
<dbReference type="InterPro" id="IPR036271">
    <property type="entry name" value="Tet_transcr_reg_TetR-rel_C_sf"/>
</dbReference>
<evidence type="ECO:0000256" key="2">
    <source>
        <dbReference type="ARBA" id="ARBA00023015"/>
    </source>
</evidence>
<name>A0ABU8LH10_9MICO</name>
<organism evidence="7 8">
    <name type="scientific">Microbacterium istanbulense</name>
    <dbReference type="NCBI Taxonomy" id="3122049"/>
    <lineage>
        <taxon>Bacteria</taxon>
        <taxon>Bacillati</taxon>
        <taxon>Actinomycetota</taxon>
        <taxon>Actinomycetes</taxon>
        <taxon>Micrococcales</taxon>
        <taxon>Microbacteriaceae</taxon>
        <taxon>Microbacterium</taxon>
    </lineage>
</organism>
<keyword evidence="4" id="KW-0804">Transcription</keyword>
<protein>
    <submittedName>
        <fullName evidence="7">TetR family transcriptional regulator C-terminal domain-containing protein</fullName>
    </submittedName>
</protein>
<dbReference type="InterPro" id="IPR050109">
    <property type="entry name" value="HTH-type_TetR-like_transc_reg"/>
</dbReference>
<dbReference type="InterPro" id="IPR039538">
    <property type="entry name" value="BetI_C"/>
</dbReference>
<dbReference type="PANTHER" id="PTHR30055">
    <property type="entry name" value="HTH-TYPE TRANSCRIPTIONAL REGULATOR RUTR"/>
    <property type="match status" value="1"/>
</dbReference>
<accession>A0ABU8LH10</accession>
<dbReference type="EMBL" id="JBBDGN010000001">
    <property type="protein sequence ID" value="MEJ1090614.1"/>
    <property type="molecule type" value="Genomic_DNA"/>
</dbReference>
<dbReference type="SUPFAM" id="SSF46689">
    <property type="entry name" value="Homeodomain-like"/>
    <property type="match status" value="1"/>
</dbReference>
<keyword evidence="3 5" id="KW-0238">DNA-binding</keyword>
<evidence type="ECO:0000313" key="7">
    <source>
        <dbReference type="EMBL" id="MEJ1090614.1"/>
    </source>
</evidence>
<dbReference type="RefSeq" id="WP_337317165.1">
    <property type="nucleotide sequence ID" value="NZ_JBBDGN010000001.1"/>
</dbReference>
<sequence length="190" mass="19431">MSLTPRQAELADAVLGLIGREGIAGVSYRAVAAESGWSLGAVQKAFPSKGEMLSAAFARLRAQSGPTPAAPPGVPTVREWLVQLLLGILPLDDARRAAQRQGDAFAQHALTDPSVGAAIAESDAQIRGLIAGLIARSRAAGEPGSPVDPDTAAWAVLALAQGLAAQLLYAPEPEDTVRTRVDAALAALVG</sequence>